<keyword evidence="6" id="KW-0560">Oxidoreductase</keyword>
<evidence type="ECO:0000256" key="1">
    <source>
        <dbReference type="ARBA" id="ARBA00001954"/>
    </source>
</evidence>
<evidence type="ECO:0000313" key="10">
    <source>
        <dbReference type="EMBL" id="TFW32699.1"/>
    </source>
</evidence>
<dbReference type="InterPro" id="IPR027450">
    <property type="entry name" value="AlkB-like"/>
</dbReference>
<dbReference type="GO" id="GO:0051213">
    <property type="term" value="F:dioxygenase activity"/>
    <property type="evidence" value="ECO:0007669"/>
    <property type="project" value="UniProtKB-KW"/>
</dbReference>
<keyword evidence="11" id="KW-1185">Reference proteome</keyword>
<dbReference type="GO" id="GO:0046872">
    <property type="term" value="F:metal ion binding"/>
    <property type="evidence" value="ECO:0007669"/>
    <property type="project" value="UniProtKB-KW"/>
</dbReference>
<dbReference type="GO" id="GO:0140097">
    <property type="term" value="F:catalytic activity, acting on DNA"/>
    <property type="evidence" value="ECO:0007669"/>
    <property type="project" value="UniProtKB-ARBA"/>
</dbReference>
<keyword evidence="3" id="KW-0227">DNA damage</keyword>
<proteinExistence type="predicted"/>
<dbReference type="InterPro" id="IPR032854">
    <property type="entry name" value="ALKBH3"/>
</dbReference>
<evidence type="ECO:0000256" key="7">
    <source>
        <dbReference type="ARBA" id="ARBA00023004"/>
    </source>
</evidence>
<accession>A0A4Y9T3K1</accession>
<keyword evidence="7" id="KW-0408">Iron</keyword>
<dbReference type="RefSeq" id="WP_135189459.1">
    <property type="nucleotide sequence ID" value="NZ_SPUM01000050.1"/>
</dbReference>
<keyword evidence="5 10" id="KW-0223">Dioxygenase</keyword>
<reference evidence="10 11" key="1">
    <citation type="submission" date="2019-03" db="EMBL/GenBank/DDBJ databases">
        <title>Draft genome of Massilia hortus sp. nov., a novel bacterial species of the Oxalobacteraceae family.</title>
        <authorList>
            <person name="Peta V."/>
            <person name="Raths R."/>
            <person name="Bucking H."/>
        </authorList>
    </citation>
    <scope>NUCLEOTIDE SEQUENCE [LARGE SCALE GENOMIC DNA]</scope>
    <source>
        <strain evidence="10 11">ONC3</strain>
    </source>
</reference>
<name>A0A4Y9T3K1_9BURK</name>
<sequence>MDLFTPATILTPIPIEDGELALQPQLGLALANAEILARLIGETAWRAEQVTVFGKRHLQPRLTAWHGEARYTYSGLTLEPLPFTPLLQHIRQAAEAATGRRYNSVLLNYYRDGRDSMGMHSDDEPELGPEPAIASVSFGATRPFVLRHKRSGRTFKIDLTDGSLLFMSGSLQQNWQHGINKSQRPLGPRVNLTFRFIV</sequence>
<keyword evidence="4" id="KW-0460">Magnesium</keyword>
<dbReference type="GO" id="GO:0016787">
    <property type="term" value="F:hydrolase activity"/>
    <property type="evidence" value="ECO:0007669"/>
    <property type="project" value="UniProtKB-ARBA"/>
</dbReference>
<dbReference type="PANTHER" id="PTHR31212:SF4">
    <property type="entry name" value="ALPHA-KETOGLUTARATE-DEPENDENT DIOXYGENASE ALKB HOMOLOG 3"/>
    <property type="match status" value="1"/>
</dbReference>
<evidence type="ECO:0000313" key="11">
    <source>
        <dbReference type="Proteomes" id="UP000297258"/>
    </source>
</evidence>
<evidence type="ECO:0000256" key="4">
    <source>
        <dbReference type="ARBA" id="ARBA00022842"/>
    </source>
</evidence>
<dbReference type="PANTHER" id="PTHR31212">
    <property type="entry name" value="ALPHA-KETOGLUTARATE-DEPENDENT DIOXYGENASE ALKB HOMOLOG 3"/>
    <property type="match status" value="1"/>
</dbReference>
<dbReference type="EMBL" id="SPUM01000050">
    <property type="protein sequence ID" value="TFW32699.1"/>
    <property type="molecule type" value="Genomic_DNA"/>
</dbReference>
<keyword evidence="8" id="KW-0234">DNA repair</keyword>
<comment type="cofactor">
    <cofactor evidence="1">
        <name>Fe(2+)</name>
        <dbReference type="ChEBI" id="CHEBI:29033"/>
    </cofactor>
</comment>
<dbReference type="GO" id="GO:0006307">
    <property type="term" value="P:DNA alkylation repair"/>
    <property type="evidence" value="ECO:0007669"/>
    <property type="project" value="InterPro"/>
</dbReference>
<evidence type="ECO:0000256" key="3">
    <source>
        <dbReference type="ARBA" id="ARBA00022763"/>
    </source>
</evidence>
<dbReference type="GO" id="GO:0016705">
    <property type="term" value="F:oxidoreductase activity, acting on paired donors, with incorporation or reduction of molecular oxygen"/>
    <property type="evidence" value="ECO:0007669"/>
    <property type="project" value="UniProtKB-ARBA"/>
</dbReference>
<evidence type="ECO:0000256" key="6">
    <source>
        <dbReference type="ARBA" id="ARBA00023002"/>
    </source>
</evidence>
<evidence type="ECO:0000256" key="5">
    <source>
        <dbReference type="ARBA" id="ARBA00022964"/>
    </source>
</evidence>
<dbReference type="AlphaFoldDB" id="A0A4Y9T3K1"/>
<gene>
    <name evidence="10" type="ORF">E4O92_09115</name>
</gene>
<protein>
    <submittedName>
        <fullName evidence="10">Alpha-ketoglutarate-dependent dioxygenase AlkB</fullName>
    </submittedName>
</protein>
<comment type="caution">
    <text evidence="10">The sequence shown here is derived from an EMBL/GenBank/DDBJ whole genome shotgun (WGS) entry which is preliminary data.</text>
</comment>
<organism evidence="10 11">
    <name type="scientific">Massilia horti</name>
    <dbReference type="NCBI Taxonomy" id="2562153"/>
    <lineage>
        <taxon>Bacteria</taxon>
        <taxon>Pseudomonadati</taxon>
        <taxon>Pseudomonadota</taxon>
        <taxon>Betaproteobacteria</taxon>
        <taxon>Burkholderiales</taxon>
        <taxon>Oxalobacteraceae</taxon>
        <taxon>Telluria group</taxon>
        <taxon>Massilia</taxon>
    </lineage>
</organism>
<dbReference type="Proteomes" id="UP000297258">
    <property type="component" value="Unassembled WGS sequence"/>
</dbReference>
<evidence type="ECO:0000256" key="8">
    <source>
        <dbReference type="ARBA" id="ARBA00023204"/>
    </source>
</evidence>
<dbReference type="OrthoDB" id="190276at2"/>
<dbReference type="FunFam" id="2.60.120.590:FF:000004">
    <property type="entry name" value="DNA oxidative demethylase ALKBH2"/>
    <property type="match status" value="1"/>
</dbReference>
<dbReference type="SUPFAM" id="SSF51197">
    <property type="entry name" value="Clavaminate synthase-like"/>
    <property type="match status" value="1"/>
</dbReference>
<evidence type="ECO:0000259" key="9">
    <source>
        <dbReference type="PROSITE" id="PS51471"/>
    </source>
</evidence>
<dbReference type="Gene3D" id="2.60.120.590">
    <property type="entry name" value="Alpha-ketoglutarate-dependent dioxygenase AlkB-like"/>
    <property type="match status" value="1"/>
</dbReference>
<feature type="domain" description="Fe2OG dioxygenase" evidence="9">
    <location>
        <begin position="101"/>
        <end position="198"/>
    </location>
</feature>
<dbReference type="InterPro" id="IPR005123">
    <property type="entry name" value="Oxoglu/Fe-dep_dioxygenase_dom"/>
</dbReference>
<dbReference type="InterPro" id="IPR037151">
    <property type="entry name" value="AlkB-like_sf"/>
</dbReference>
<keyword evidence="2" id="KW-0479">Metal-binding</keyword>
<evidence type="ECO:0000256" key="2">
    <source>
        <dbReference type="ARBA" id="ARBA00022723"/>
    </source>
</evidence>
<dbReference type="Pfam" id="PF13532">
    <property type="entry name" value="2OG-FeII_Oxy_2"/>
    <property type="match status" value="1"/>
</dbReference>
<dbReference type="GO" id="GO:0032451">
    <property type="term" value="F:demethylase activity"/>
    <property type="evidence" value="ECO:0007669"/>
    <property type="project" value="UniProtKB-ARBA"/>
</dbReference>
<dbReference type="PROSITE" id="PS51471">
    <property type="entry name" value="FE2OG_OXY"/>
    <property type="match status" value="1"/>
</dbReference>